<dbReference type="InterPro" id="IPR023160">
    <property type="entry name" value="RNase_HII_hlx-loop-hlx_cap_dom"/>
</dbReference>
<dbReference type="InterPro" id="IPR001352">
    <property type="entry name" value="RNase_HII/HIII"/>
</dbReference>
<dbReference type="Gene3D" id="3.30.420.10">
    <property type="entry name" value="Ribonuclease H-like superfamily/Ribonuclease H"/>
    <property type="match status" value="1"/>
</dbReference>
<keyword evidence="6 8" id="KW-0255">Endonuclease</keyword>
<feature type="binding site" evidence="8">
    <location>
        <position position="171"/>
    </location>
    <ligand>
        <name>a divalent metal cation</name>
        <dbReference type="ChEBI" id="CHEBI:60240"/>
    </ligand>
</feature>
<dbReference type="OrthoDB" id="7462577at2759"/>
<sequence length="313" mass="34492">MVGKNPRADSTTPEPPSKRARVDSGGTIFTDLGMPMATHLAKSYTYVSKLPESQPTDTYVLGVDEAGRGPVLGPMVYAVCFCKESHYNELSSVGFADSKQLTEEKRTSLFAKLQTLQYSGWAIRCLAPAEISNSMLQTAKYNLNALAHDATIGLIQEVIARGIKVTKVFVDTVGPPASYQRKLQQVFPDIEITVAKKADALYPIVSAASICAKVPRDEHLARWVFEEGLEVPRNYGSGYPGDPNTVAWLKDNLDAVFGYPDIIRFSWATCTKLLADHAAPVAWLADMPANQLTFRQPRRSRFLHRPLQLSSTL</sequence>
<evidence type="ECO:0000313" key="13">
    <source>
        <dbReference type="Proteomes" id="UP000193922"/>
    </source>
</evidence>
<dbReference type="InterPro" id="IPR012337">
    <property type="entry name" value="RNaseH-like_sf"/>
</dbReference>
<evidence type="ECO:0000256" key="1">
    <source>
        <dbReference type="ARBA" id="ARBA00000077"/>
    </source>
</evidence>
<dbReference type="NCBIfam" id="TIGR00729">
    <property type="entry name" value="ribonuclease HII"/>
    <property type="match status" value="1"/>
</dbReference>
<dbReference type="GO" id="GO:0043137">
    <property type="term" value="P:DNA replication, removal of RNA primer"/>
    <property type="evidence" value="ECO:0007669"/>
    <property type="project" value="TreeGrafter"/>
</dbReference>
<evidence type="ECO:0000313" key="12">
    <source>
        <dbReference type="EMBL" id="ORX73381.1"/>
    </source>
</evidence>
<evidence type="ECO:0000256" key="7">
    <source>
        <dbReference type="ARBA" id="ARBA00022801"/>
    </source>
</evidence>
<feature type="region of interest" description="Disordered" evidence="10">
    <location>
        <begin position="1"/>
        <end position="25"/>
    </location>
</feature>
<evidence type="ECO:0000256" key="6">
    <source>
        <dbReference type="ARBA" id="ARBA00022759"/>
    </source>
</evidence>
<evidence type="ECO:0000256" key="9">
    <source>
        <dbReference type="RuleBase" id="RU003515"/>
    </source>
</evidence>
<comment type="function">
    <text evidence="9">Endonuclease that specifically degrades the RNA of RNA-DNA hybrids.</text>
</comment>
<dbReference type="FunFam" id="3.30.420.10:FF:000016">
    <property type="entry name" value="Ribonuclease"/>
    <property type="match status" value="1"/>
</dbReference>
<protein>
    <recommendedName>
        <fullName evidence="9">Ribonuclease</fullName>
        <ecNumber evidence="9">3.1.26.4</ecNumber>
    </recommendedName>
</protein>
<dbReference type="InterPro" id="IPR036397">
    <property type="entry name" value="RNaseH_sf"/>
</dbReference>
<evidence type="ECO:0000256" key="2">
    <source>
        <dbReference type="ARBA" id="ARBA00001946"/>
    </source>
</evidence>
<gene>
    <name evidence="12" type="ORF">DL89DRAFT_265461</name>
</gene>
<evidence type="ECO:0000256" key="4">
    <source>
        <dbReference type="ARBA" id="ARBA00022722"/>
    </source>
</evidence>
<dbReference type="InterPro" id="IPR024567">
    <property type="entry name" value="RNase_HII/HIII_dom"/>
</dbReference>
<dbReference type="Pfam" id="PF01351">
    <property type="entry name" value="RNase_HII"/>
    <property type="match status" value="1"/>
</dbReference>
<dbReference type="PANTHER" id="PTHR10954:SF7">
    <property type="entry name" value="RIBONUCLEASE H2 SUBUNIT A"/>
    <property type="match status" value="1"/>
</dbReference>
<dbReference type="GO" id="GO:0046872">
    <property type="term" value="F:metal ion binding"/>
    <property type="evidence" value="ECO:0007669"/>
    <property type="project" value="UniProtKB-KW"/>
</dbReference>
<dbReference type="PROSITE" id="PS51975">
    <property type="entry name" value="RNASE_H_2"/>
    <property type="match status" value="1"/>
</dbReference>
<evidence type="ECO:0000259" key="11">
    <source>
        <dbReference type="PROSITE" id="PS51975"/>
    </source>
</evidence>
<dbReference type="RefSeq" id="XP_040746721.1">
    <property type="nucleotide sequence ID" value="XM_040886679.1"/>
</dbReference>
<dbReference type="Proteomes" id="UP000193922">
    <property type="component" value="Unassembled WGS sequence"/>
</dbReference>
<evidence type="ECO:0000256" key="5">
    <source>
        <dbReference type="ARBA" id="ARBA00022723"/>
    </source>
</evidence>
<organism evidence="12 13">
    <name type="scientific">Linderina pennispora</name>
    <dbReference type="NCBI Taxonomy" id="61395"/>
    <lineage>
        <taxon>Eukaryota</taxon>
        <taxon>Fungi</taxon>
        <taxon>Fungi incertae sedis</taxon>
        <taxon>Zoopagomycota</taxon>
        <taxon>Kickxellomycotina</taxon>
        <taxon>Kickxellomycetes</taxon>
        <taxon>Kickxellales</taxon>
        <taxon>Kickxellaceae</taxon>
        <taxon>Linderina</taxon>
    </lineage>
</organism>
<dbReference type="PANTHER" id="PTHR10954">
    <property type="entry name" value="RIBONUCLEASE H2 SUBUNIT A"/>
    <property type="match status" value="1"/>
</dbReference>
<feature type="binding site" evidence="8">
    <location>
        <position position="64"/>
    </location>
    <ligand>
        <name>a divalent metal cation</name>
        <dbReference type="ChEBI" id="CHEBI:60240"/>
    </ligand>
</feature>
<dbReference type="InterPro" id="IPR004649">
    <property type="entry name" value="RNase_H2_suA"/>
</dbReference>
<proteinExistence type="inferred from homology"/>
<comment type="cofactor">
    <cofactor evidence="8">
        <name>Mn(2+)</name>
        <dbReference type="ChEBI" id="CHEBI:29035"/>
    </cofactor>
    <cofactor evidence="8">
        <name>Mg(2+)</name>
        <dbReference type="ChEBI" id="CHEBI:18420"/>
    </cofactor>
    <text evidence="8">Manganese or magnesium. Binds 1 divalent metal ion per monomer in the absence of substrate. May bind a second metal ion after substrate binding.</text>
</comment>
<dbReference type="GO" id="GO:0003723">
    <property type="term" value="F:RNA binding"/>
    <property type="evidence" value="ECO:0007669"/>
    <property type="project" value="UniProtKB-UniRule"/>
</dbReference>
<keyword evidence="4 8" id="KW-0540">Nuclease</keyword>
<dbReference type="CDD" id="cd07181">
    <property type="entry name" value="RNase_HII_eukaryota_like"/>
    <property type="match status" value="1"/>
</dbReference>
<comment type="cofactor">
    <cofactor evidence="2">
        <name>Mg(2+)</name>
        <dbReference type="ChEBI" id="CHEBI:18420"/>
    </cofactor>
</comment>
<reference evidence="12 13" key="1">
    <citation type="submission" date="2016-07" db="EMBL/GenBank/DDBJ databases">
        <title>Pervasive Adenine N6-methylation of Active Genes in Fungi.</title>
        <authorList>
            <consortium name="DOE Joint Genome Institute"/>
            <person name="Mondo S.J."/>
            <person name="Dannebaum R.O."/>
            <person name="Kuo R.C."/>
            <person name="Labutti K."/>
            <person name="Haridas S."/>
            <person name="Kuo A."/>
            <person name="Salamov A."/>
            <person name="Ahrendt S.R."/>
            <person name="Lipzen A."/>
            <person name="Sullivan W."/>
            <person name="Andreopoulos W.B."/>
            <person name="Clum A."/>
            <person name="Lindquist E."/>
            <person name="Daum C."/>
            <person name="Ramamoorthy G.K."/>
            <person name="Gryganskyi A."/>
            <person name="Culley D."/>
            <person name="Magnuson J.K."/>
            <person name="James T.Y."/>
            <person name="O'Malley M.A."/>
            <person name="Stajich J.E."/>
            <person name="Spatafora J.W."/>
            <person name="Visel A."/>
            <person name="Grigoriev I.V."/>
        </authorList>
    </citation>
    <scope>NUCLEOTIDE SEQUENCE [LARGE SCALE GENOMIC DNA]</scope>
    <source>
        <strain evidence="12 13">ATCC 12442</strain>
    </source>
</reference>
<comment type="catalytic activity">
    <reaction evidence="1 8 9">
        <text>Endonucleolytic cleavage to 5'-phosphomonoester.</text>
        <dbReference type="EC" id="3.1.26.4"/>
    </reaction>
</comment>
<name>A0A1Y1WII0_9FUNG</name>
<dbReference type="AlphaFoldDB" id="A0A1Y1WII0"/>
<dbReference type="EC" id="3.1.26.4" evidence="9"/>
<accession>A0A1Y1WII0</accession>
<feature type="binding site" evidence="8">
    <location>
        <position position="65"/>
    </location>
    <ligand>
        <name>a divalent metal cation</name>
        <dbReference type="ChEBI" id="CHEBI:60240"/>
    </ligand>
</feature>
<keyword evidence="5 8" id="KW-0479">Metal-binding</keyword>
<dbReference type="GO" id="GO:0006298">
    <property type="term" value="P:mismatch repair"/>
    <property type="evidence" value="ECO:0007669"/>
    <property type="project" value="TreeGrafter"/>
</dbReference>
<dbReference type="Gene3D" id="1.10.10.460">
    <property type="entry name" value="Ribonuclease hii. Domain 2"/>
    <property type="match status" value="1"/>
</dbReference>
<evidence type="ECO:0000256" key="8">
    <source>
        <dbReference type="PROSITE-ProRule" id="PRU01319"/>
    </source>
</evidence>
<dbReference type="GeneID" id="63803327"/>
<comment type="similarity">
    <text evidence="3">Belongs to the RNase HII family. Eukaryotic subfamily.</text>
</comment>
<dbReference type="GO" id="GO:0004523">
    <property type="term" value="F:RNA-DNA hybrid ribonuclease activity"/>
    <property type="evidence" value="ECO:0007669"/>
    <property type="project" value="UniProtKB-UniRule"/>
</dbReference>
<dbReference type="GO" id="GO:0032299">
    <property type="term" value="C:ribonuclease H2 complex"/>
    <property type="evidence" value="ECO:0007669"/>
    <property type="project" value="TreeGrafter"/>
</dbReference>
<dbReference type="EMBL" id="MCFD01000002">
    <property type="protein sequence ID" value="ORX73381.1"/>
    <property type="molecule type" value="Genomic_DNA"/>
</dbReference>
<dbReference type="FunFam" id="1.10.10.460:FF:000001">
    <property type="entry name" value="Ribonuclease"/>
    <property type="match status" value="1"/>
</dbReference>
<dbReference type="STRING" id="61395.A0A1Y1WII0"/>
<keyword evidence="7 8" id="KW-0378">Hydrolase</keyword>
<keyword evidence="13" id="KW-1185">Reference proteome</keyword>
<dbReference type="SUPFAM" id="SSF53098">
    <property type="entry name" value="Ribonuclease H-like"/>
    <property type="match status" value="1"/>
</dbReference>
<feature type="domain" description="RNase H type-2" evidence="11">
    <location>
        <begin position="58"/>
        <end position="279"/>
    </location>
</feature>
<evidence type="ECO:0000256" key="3">
    <source>
        <dbReference type="ARBA" id="ARBA00007058"/>
    </source>
</evidence>
<evidence type="ECO:0000256" key="10">
    <source>
        <dbReference type="SAM" id="MobiDB-lite"/>
    </source>
</evidence>
<comment type="caution">
    <text evidence="12">The sequence shown here is derived from an EMBL/GenBank/DDBJ whole genome shotgun (WGS) entry which is preliminary data.</text>
</comment>